<dbReference type="InterPro" id="IPR006143">
    <property type="entry name" value="RND_pump_MFP"/>
</dbReference>
<dbReference type="Gene3D" id="2.40.50.100">
    <property type="match status" value="1"/>
</dbReference>
<dbReference type="GO" id="GO:0030288">
    <property type="term" value="C:outer membrane-bounded periplasmic space"/>
    <property type="evidence" value="ECO:0007669"/>
    <property type="project" value="TreeGrafter"/>
</dbReference>
<evidence type="ECO:0000256" key="1">
    <source>
        <dbReference type="ARBA" id="ARBA00009477"/>
    </source>
</evidence>
<evidence type="ECO:0000259" key="5">
    <source>
        <dbReference type="Pfam" id="PF25954"/>
    </source>
</evidence>
<dbReference type="GO" id="GO:0046914">
    <property type="term" value="F:transition metal ion binding"/>
    <property type="evidence" value="ECO:0007669"/>
    <property type="project" value="TreeGrafter"/>
</dbReference>
<dbReference type="GO" id="GO:0060003">
    <property type="term" value="P:copper ion export"/>
    <property type="evidence" value="ECO:0007669"/>
    <property type="project" value="TreeGrafter"/>
</dbReference>
<dbReference type="InterPro" id="IPR045800">
    <property type="entry name" value="HMBD"/>
</dbReference>
<feature type="domain" description="CusB-like beta-barrel" evidence="5">
    <location>
        <begin position="248"/>
        <end position="321"/>
    </location>
</feature>
<dbReference type="GO" id="GO:0015679">
    <property type="term" value="P:plasma membrane copper ion transport"/>
    <property type="evidence" value="ECO:0007669"/>
    <property type="project" value="TreeGrafter"/>
</dbReference>
<dbReference type="Gene3D" id="2.40.420.20">
    <property type="match status" value="1"/>
</dbReference>
<dbReference type="Pfam" id="PF25967">
    <property type="entry name" value="RND-MFP_C"/>
    <property type="match status" value="1"/>
</dbReference>
<dbReference type="InterPro" id="IPR058627">
    <property type="entry name" value="MdtA-like_C"/>
</dbReference>
<dbReference type="Pfam" id="PF25954">
    <property type="entry name" value="Beta-barrel_RND_2"/>
    <property type="match status" value="1"/>
</dbReference>
<dbReference type="Pfam" id="PF25919">
    <property type="entry name" value="BSH_CusB"/>
    <property type="match status" value="1"/>
</dbReference>
<keyword evidence="2" id="KW-0813">Transport</keyword>
<dbReference type="OrthoDB" id="9806939at2"/>
<dbReference type="PROSITE" id="PS51257">
    <property type="entry name" value="PROKAR_LIPOPROTEIN"/>
    <property type="match status" value="1"/>
</dbReference>
<feature type="domain" description="Heavy metal binding" evidence="3">
    <location>
        <begin position="42"/>
        <end position="68"/>
    </location>
</feature>
<dbReference type="Gene3D" id="2.40.30.170">
    <property type="match status" value="1"/>
</dbReference>
<organism evidence="7 8">
    <name type="scientific">Solitalea longa</name>
    <dbReference type="NCBI Taxonomy" id="2079460"/>
    <lineage>
        <taxon>Bacteria</taxon>
        <taxon>Pseudomonadati</taxon>
        <taxon>Bacteroidota</taxon>
        <taxon>Sphingobacteriia</taxon>
        <taxon>Sphingobacteriales</taxon>
        <taxon>Sphingobacteriaceae</taxon>
        <taxon>Solitalea</taxon>
    </lineage>
</organism>
<dbReference type="EMBL" id="PQVF01000007">
    <property type="protein sequence ID" value="POY36434.1"/>
    <property type="molecule type" value="Genomic_DNA"/>
</dbReference>
<dbReference type="NCBIfam" id="TIGR01730">
    <property type="entry name" value="RND_mfp"/>
    <property type="match status" value="1"/>
</dbReference>
<protein>
    <submittedName>
        <fullName evidence="7">Efflux RND transporter periplasmic adaptor subunit</fullName>
    </submittedName>
</protein>
<dbReference type="RefSeq" id="WP_103789351.1">
    <property type="nucleotide sequence ID" value="NZ_PQVF01000007.1"/>
</dbReference>
<evidence type="ECO:0000256" key="2">
    <source>
        <dbReference type="ARBA" id="ARBA00022448"/>
    </source>
</evidence>
<evidence type="ECO:0000259" key="3">
    <source>
        <dbReference type="Pfam" id="PF19335"/>
    </source>
</evidence>
<dbReference type="InterPro" id="IPR058792">
    <property type="entry name" value="Beta-barrel_RND_2"/>
</dbReference>
<keyword evidence="8" id="KW-1185">Reference proteome</keyword>
<sequence length="412" mass="45632">MTSKRYLNALMLLSLFILGSCSDKDKRHDHEGHKTEAKAGTKYTCPMHPQIVQDKPGTCPICGMDLVPMTNQGESSSRSIMLNESQQRLANIHTMKVGKGSIANSKVLNGKLVTNPEFTEVISSRVSGRLEQLYVKETGVMVRKGQPLYKIYSEQLLTMEQEYLLALKQLAAFPNEKRYSEMADAAKEKLELYGQTSGQIDKLRKFGKTDPYINFLAPASGIVAELSAIEGQYVGEGSVLMKLENLEQLWVEAQVYANELENLKEKSIVTVQVAGFESEPVKSVLDFISPQFDANSQIITIRAKLANSKLQFQPGMQANMLLPYGNTSNAITLPVDAVLRDGKGEHVWIKTGDNTFEPRMVKTGIENFDQVLIVQGLKDGDEVVTSGAYLLYSEMKLKKGTDPMAGHEHGAM</sequence>
<dbReference type="Pfam" id="PF19335">
    <property type="entry name" value="HMBD"/>
    <property type="match status" value="1"/>
</dbReference>
<dbReference type="InterPro" id="IPR051909">
    <property type="entry name" value="MFP_Cation_Efflux"/>
</dbReference>
<accession>A0A2S5A1N8</accession>
<feature type="domain" description="Multidrug resistance protein MdtA-like C-terminal permuted SH3" evidence="6">
    <location>
        <begin position="329"/>
        <end position="388"/>
    </location>
</feature>
<dbReference type="InterPro" id="IPR058790">
    <property type="entry name" value="BSH_CusB"/>
</dbReference>
<dbReference type="GO" id="GO:0016020">
    <property type="term" value="C:membrane"/>
    <property type="evidence" value="ECO:0007669"/>
    <property type="project" value="InterPro"/>
</dbReference>
<dbReference type="Proteomes" id="UP000236893">
    <property type="component" value="Unassembled WGS sequence"/>
</dbReference>
<reference evidence="7 8" key="1">
    <citation type="submission" date="2018-01" db="EMBL/GenBank/DDBJ databases">
        <authorList>
            <person name="Gaut B.S."/>
            <person name="Morton B.R."/>
            <person name="Clegg M.T."/>
            <person name="Duvall M.R."/>
        </authorList>
    </citation>
    <scope>NUCLEOTIDE SEQUENCE [LARGE SCALE GENOMIC DNA]</scope>
    <source>
        <strain evidence="7 8">HR-AV</strain>
    </source>
</reference>
<feature type="domain" description="CusB-like barrel-sandwich hybrid" evidence="4">
    <location>
        <begin position="120"/>
        <end position="243"/>
    </location>
</feature>
<dbReference type="GO" id="GO:0022857">
    <property type="term" value="F:transmembrane transporter activity"/>
    <property type="evidence" value="ECO:0007669"/>
    <property type="project" value="InterPro"/>
</dbReference>
<dbReference type="PANTHER" id="PTHR30097">
    <property type="entry name" value="CATION EFFLUX SYSTEM PROTEIN CUSB"/>
    <property type="match status" value="1"/>
</dbReference>
<proteinExistence type="inferred from homology"/>
<name>A0A2S5A1N8_9SPHI</name>
<dbReference type="PANTHER" id="PTHR30097:SF15">
    <property type="entry name" value="CATION EFFLUX SYSTEM PROTEIN CUSB"/>
    <property type="match status" value="1"/>
</dbReference>
<dbReference type="FunFam" id="2.40.420.20:FF:000006">
    <property type="entry name" value="RND family efflux transporter MFP subunit"/>
    <property type="match status" value="1"/>
</dbReference>
<evidence type="ECO:0000259" key="4">
    <source>
        <dbReference type="Pfam" id="PF25919"/>
    </source>
</evidence>
<evidence type="ECO:0000313" key="8">
    <source>
        <dbReference type="Proteomes" id="UP000236893"/>
    </source>
</evidence>
<dbReference type="AlphaFoldDB" id="A0A2S5A1N8"/>
<evidence type="ECO:0000313" key="7">
    <source>
        <dbReference type="EMBL" id="POY36434.1"/>
    </source>
</evidence>
<comment type="similarity">
    <text evidence="1">Belongs to the membrane fusion protein (MFP) (TC 8.A.1) family.</text>
</comment>
<comment type="caution">
    <text evidence="7">The sequence shown here is derived from an EMBL/GenBank/DDBJ whole genome shotgun (WGS) entry which is preliminary data.</text>
</comment>
<gene>
    <name evidence="7" type="ORF">C3K47_11870</name>
</gene>
<dbReference type="SUPFAM" id="SSF111369">
    <property type="entry name" value="HlyD-like secretion proteins"/>
    <property type="match status" value="1"/>
</dbReference>
<evidence type="ECO:0000259" key="6">
    <source>
        <dbReference type="Pfam" id="PF25967"/>
    </source>
</evidence>